<name>A0A5N7DP79_9EURO</name>
<dbReference type="AlphaFoldDB" id="A0A5N7DP79"/>
<dbReference type="RefSeq" id="XP_031945596.1">
    <property type="nucleotide sequence ID" value="XM_032080941.1"/>
</dbReference>
<organism evidence="1 2">
    <name type="scientific">Aspergillus pseudonomiae</name>
    <dbReference type="NCBI Taxonomy" id="1506151"/>
    <lineage>
        <taxon>Eukaryota</taxon>
        <taxon>Fungi</taxon>
        <taxon>Dikarya</taxon>
        <taxon>Ascomycota</taxon>
        <taxon>Pezizomycotina</taxon>
        <taxon>Eurotiomycetes</taxon>
        <taxon>Eurotiomycetidae</taxon>
        <taxon>Eurotiales</taxon>
        <taxon>Aspergillaceae</taxon>
        <taxon>Aspergillus</taxon>
        <taxon>Aspergillus subgen. Circumdati</taxon>
    </lineage>
</organism>
<accession>A0A5N7DP79</accession>
<dbReference type="Proteomes" id="UP000325579">
    <property type="component" value="Unassembled WGS sequence"/>
</dbReference>
<protein>
    <submittedName>
        <fullName evidence="1">Uncharacterized protein</fullName>
    </submittedName>
</protein>
<evidence type="ECO:0000313" key="1">
    <source>
        <dbReference type="EMBL" id="KAE8408277.1"/>
    </source>
</evidence>
<gene>
    <name evidence="1" type="ORF">BDV37DRAFT_239284</name>
</gene>
<proteinExistence type="predicted"/>
<dbReference type="GeneID" id="43665632"/>
<keyword evidence="2" id="KW-1185">Reference proteome</keyword>
<evidence type="ECO:0000313" key="2">
    <source>
        <dbReference type="Proteomes" id="UP000325579"/>
    </source>
</evidence>
<sequence>MRYSRFRKQITLGHIGFVSKNTASGVHRMFDETLKAAFRPASSVTLSDGFDLEHIYKDQPLVLISRSPYFFVI</sequence>
<dbReference type="OrthoDB" id="4364447at2759"/>
<dbReference type="EMBL" id="ML736744">
    <property type="protein sequence ID" value="KAE8408277.1"/>
    <property type="molecule type" value="Genomic_DNA"/>
</dbReference>
<reference evidence="1 2" key="1">
    <citation type="submission" date="2019-04" db="EMBL/GenBank/DDBJ databases">
        <authorList>
            <consortium name="DOE Joint Genome Institute"/>
            <person name="Mondo S."/>
            <person name="Kjaerbolling I."/>
            <person name="Vesth T."/>
            <person name="Frisvad J.C."/>
            <person name="Nybo J.L."/>
            <person name="Theobald S."/>
            <person name="Kildgaard S."/>
            <person name="Isbrandt T."/>
            <person name="Kuo A."/>
            <person name="Sato A."/>
            <person name="Lyhne E.K."/>
            <person name="Kogle M.E."/>
            <person name="Wiebenga A."/>
            <person name="Kun R.S."/>
            <person name="Lubbers R.J."/>
            <person name="Makela M.R."/>
            <person name="Barry K."/>
            <person name="Chovatia M."/>
            <person name="Clum A."/>
            <person name="Daum C."/>
            <person name="Haridas S."/>
            <person name="He G."/>
            <person name="LaButti K."/>
            <person name="Lipzen A."/>
            <person name="Riley R."/>
            <person name="Salamov A."/>
            <person name="Simmons B.A."/>
            <person name="Magnuson J.K."/>
            <person name="Henrissat B."/>
            <person name="Mortensen U.H."/>
            <person name="Larsen T.O."/>
            <person name="Devries R.P."/>
            <person name="Grigoriev I.V."/>
            <person name="Machida M."/>
            <person name="Baker S.E."/>
            <person name="Andersen M.R."/>
            <person name="Cantor M.N."/>
            <person name="Hua S.X."/>
        </authorList>
    </citation>
    <scope>NUCLEOTIDE SEQUENCE [LARGE SCALE GENOMIC DNA]</scope>
    <source>
        <strain evidence="1 2">CBS 119388</strain>
    </source>
</reference>